<dbReference type="Gene3D" id="1.20.5.4130">
    <property type="match status" value="1"/>
</dbReference>
<evidence type="ECO:0000256" key="2">
    <source>
        <dbReference type="ARBA" id="ARBA00022614"/>
    </source>
</evidence>
<keyword evidence="7" id="KW-0175">Coiled coil</keyword>
<keyword evidence="4" id="KW-0547">Nucleotide-binding</keyword>
<dbReference type="Gene3D" id="1.10.8.430">
    <property type="entry name" value="Helical domain of apoptotic protease-activating factors"/>
    <property type="match status" value="1"/>
</dbReference>
<evidence type="ECO:0000256" key="7">
    <source>
        <dbReference type="SAM" id="Coils"/>
    </source>
</evidence>
<reference evidence="12" key="1">
    <citation type="submission" date="2023-04" db="EMBL/GenBank/DDBJ databases">
        <authorList>
            <person name="Vijverberg K."/>
            <person name="Xiong W."/>
            <person name="Schranz E."/>
        </authorList>
    </citation>
    <scope>NUCLEOTIDE SEQUENCE</scope>
</reference>
<dbReference type="GO" id="GO:0043531">
    <property type="term" value="F:ADP binding"/>
    <property type="evidence" value="ECO:0007669"/>
    <property type="project" value="InterPro"/>
</dbReference>
<evidence type="ECO:0000313" key="13">
    <source>
        <dbReference type="Proteomes" id="UP001177003"/>
    </source>
</evidence>
<keyword evidence="5" id="KW-0611">Plant defense</keyword>
<evidence type="ECO:0000259" key="8">
    <source>
        <dbReference type="Pfam" id="PF00931"/>
    </source>
</evidence>
<dbReference type="SUPFAM" id="SSF52540">
    <property type="entry name" value="P-loop containing nucleoside triphosphate hydrolases"/>
    <property type="match status" value="1"/>
</dbReference>
<evidence type="ECO:0000259" key="11">
    <source>
        <dbReference type="Pfam" id="PF23598"/>
    </source>
</evidence>
<evidence type="ECO:0000313" key="12">
    <source>
        <dbReference type="EMBL" id="CAI9277693.1"/>
    </source>
</evidence>
<organism evidence="12 13">
    <name type="scientific">Lactuca saligna</name>
    <name type="common">Willowleaf lettuce</name>
    <dbReference type="NCBI Taxonomy" id="75948"/>
    <lineage>
        <taxon>Eukaryota</taxon>
        <taxon>Viridiplantae</taxon>
        <taxon>Streptophyta</taxon>
        <taxon>Embryophyta</taxon>
        <taxon>Tracheophyta</taxon>
        <taxon>Spermatophyta</taxon>
        <taxon>Magnoliopsida</taxon>
        <taxon>eudicotyledons</taxon>
        <taxon>Gunneridae</taxon>
        <taxon>Pentapetalae</taxon>
        <taxon>asterids</taxon>
        <taxon>campanulids</taxon>
        <taxon>Asterales</taxon>
        <taxon>Asteraceae</taxon>
        <taxon>Cichorioideae</taxon>
        <taxon>Cichorieae</taxon>
        <taxon>Lactucinae</taxon>
        <taxon>Lactuca</taxon>
    </lineage>
</organism>
<dbReference type="SMART" id="SM00369">
    <property type="entry name" value="LRR_TYP"/>
    <property type="match status" value="2"/>
</dbReference>
<evidence type="ECO:0000256" key="1">
    <source>
        <dbReference type="ARBA" id="ARBA00008894"/>
    </source>
</evidence>
<dbReference type="PANTHER" id="PTHR36766">
    <property type="entry name" value="PLANT BROAD-SPECTRUM MILDEW RESISTANCE PROTEIN RPW8"/>
    <property type="match status" value="1"/>
</dbReference>
<evidence type="ECO:0008006" key="14">
    <source>
        <dbReference type="Google" id="ProtNLM"/>
    </source>
</evidence>
<dbReference type="InterPro" id="IPR002182">
    <property type="entry name" value="NB-ARC"/>
</dbReference>
<dbReference type="FunFam" id="1.10.10.10:FF:000322">
    <property type="entry name" value="Probable disease resistance protein At1g63360"/>
    <property type="match status" value="1"/>
</dbReference>
<keyword evidence="6" id="KW-0067">ATP-binding</keyword>
<dbReference type="InterPro" id="IPR003591">
    <property type="entry name" value="Leu-rich_rpt_typical-subtyp"/>
</dbReference>
<dbReference type="GO" id="GO:0005524">
    <property type="term" value="F:ATP binding"/>
    <property type="evidence" value="ECO:0007669"/>
    <property type="project" value="UniProtKB-KW"/>
</dbReference>
<evidence type="ECO:0000256" key="3">
    <source>
        <dbReference type="ARBA" id="ARBA00022737"/>
    </source>
</evidence>
<keyword evidence="2" id="KW-0433">Leucine-rich repeat</keyword>
<dbReference type="FunFam" id="3.40.50.300:FF:001091">
    <property type="entry name" value="Probable disease resistance protein At1g61300"/>
    <property type="match status" value="1"/>
</dbReference>
<feature type="domain" description="Disease resistance N-terminal" evidence="9">
    <location>
        <begin position="9"/>
        <end position="96"/>
    </location>
</feature>
<dbReference type="AlphaFoldDB" id="A0AA36E0E7"/>
<evidence type="ECO:0000256" key="6">
    <source>
        <dbReference type="ARBA" id="ARBA00022840"/>
    </source>
</evidence>
<dbReference type="EMBL" id="OX465079">
    <property type="protein sequence ID" value="CAI9277693.1"/>
    <property type="molecule type" value="Genomic_DNA"/>
</dbReference>
<dbReference type="Pfam" id="PF18052">
    <property type="entry name" value="Rx_N"/>
    <property type="match status" value="1"/>
</dbReference>
<keyword evidence="13" id="KW-1185">Reference proteome</keyword>
<keyword evidence="3" id="KW-0677">Repeat</keyword>
<accession>A0AA36E0E7</accession>
<dbReference type="InterPro" id="IPR042197">
    <property type="entry name" value="Apaf_helical"/>
</dbReference>
<dbReference type="GO" id="GO:0051607">
    <property type="term" value="P:defense response to virus"/>
    <property type="evidence" value="ECO:0007669"/>
    <property type="project" value="UniProtKB-ARBA"/>
</dbReference>
<protein>
    <recommendedName>
        <fullName evidence="14">NB-ARC domains-containing protein</fullName>
    </recommendedName>
</protein>
<dbReference type="InterPro" id="IPR027417">
    <property type="entry name" value="P-loop_NTPase"/>
</dbReference>
<dbReference type="Gene3D" id="3.80.10.10">
    <property type="entry name" value="Ribonuclease Inhibitor"/>
    <property type="match status" value="3"/>
</dbReference>
<feature type="domain" description="Disease resistance protein winged helix" evidence="10">
    <location>
        <begin position="427"/>
        <end position="495"/>
    </location>
</feature>
<feature type="coiled-coil region" evidence="7">
    <location>
        <begin position="117"/>
        <end position="144"/>
    </location>
</feature>
<evidence type="ECO:0000256" key="5">
    <source>
        <dbReference type="ARBA" id="ARBA00022821"/>
    </source>
</evidence>
<dbReference type="InterPro" id="IPR055414">
    <property type="entry name" value="LRR_R13L4/SHOC2-like"/>
</dbReference>
<evidence type="ECO:0000259" key="10">
    <source>
        <dbReference type="Pfam" id="PF23559"/>
    </source>
</evidence>
<dbReference type="Pfam" id="PF00931">
    <property type="entry name" value="NB-ARC"/>
    <property type="match status" value="1"/>
</dbReference>
<feature type="domain" description="NB-ARC" evidence="8">
    <location>
        <begin position="171"/>
        <end position="341"/>
    </location>
</feature>
<proteinExistence type="inferred from homology"/>
<dbReference type="PANTHER" id="PTHR36766:SF61">
    <property type="entry name" value="NB-ARC DOMAIN DISEASE RESISTANCE PROTEIN"/>
    <property type="match status" value="1"/>
</dbReference>
<comment type="similarity">
    <text evidence="1">Belongs to the disease resistance NB-LRR family.</text>
</comment>
<dbReference type="Pfam" id="PF23598">
    <property type="entry name" value="LRR_14"/>
    <property type="match status" value="1"/>
</dbReference>
<dbReference type="SUPFAM" id="SSF52058">
    <property type="entry name" value="L domain-like"/>
    <property type="match status" value="1"/>
</dbReference>
<dbReference type="PRINTS" id="PR00364">
    <property type="entry name" value="DISEASERSIST"/>
</dbReference>
<dbReference type="InterPro" id="IPR032675">
    <property type="entry name" value="LRR_dom_sf"/>
</dbReference>
<sequence length="1247" mass="141013">MAEIVVSAFLSVFFEKLASEAWKKIARAKGIDSELKKLKRSLIQINALLNDASQKEITDEAVKQWLNDLQHVAYDIDDVLDDLATEAMHRELTEESQATTSKIRKLIPTCCTNFSVSTRMRGKLDNITTKLQELIEEKNNLGLTVKGEIPTHMNRKLQTSLVDASSIVGRESEKDELLHKLLSDEPCDRNFSIVPIVGMGGVGKTTLARLLYDEFQGKDHFELKAWVCVSDEFDIFGISKTIFESIEGGNQEFKDLNLLQVALKEKISKKRFLVVLDDVWSESYTDWEILERPFLAGAPGSKVIITTRKLSLLNQLGHDQPYQLSDLSHDNALSLFCQHALGENSFDSHPILKPHGEGIVEKCDGLPLALIALGRLLRTKRDEEEWKELLNSEIWRLGKRDEIIPALRLSYNDLSASLKQLFAYCSLFPKDYVFNKEKLILLWMAEGFLHNENTNKSMERLGLEYFDDLLSRSFFQHALDDKLLFVVHDLMNDLATSVAGDYFLRLDIEMKKEALEKYRHMSFVCESYMVYKRFEPFKGAKKLRTFLAMPVGMIKSWTTFYLSNKVLDDLLHELPLLRVLSLSHLSIKEVPEIIGSLKHLRYLNLSHTSITHLPENVCNLYNLQTLILCGCCFITKFPNNFLKLRNLRHLDISDTPGLKKMSSGIGELKNLHTLSKIIIGGENRLNELKNLQNLHGKISVWGLGDVQNAMEAREANLSQKKLSELQLDWGYGDYELNVSRKQTHDKEVLNELKPDNDSLKKLEILSYGECTYLPSLGKLPSLKELFILGMSKVKVIDWELLGTGVAFPSLEILSFGHMSGWEVWSTENSGVVDTAFPCLQELHIEFCPNLVQVSLEALPSLRVLEIKGCGHGVLTTLVHVASSVTMLEIGNISGLNDELWRSAFKYLGKLEKLYIRGCNEIRYLWQSEVEASKSLVNLRNLNVSDCSNLVGLGEKVEDYCGSIQTFIRMLSIARCESIEHCSCPNSIEFLNIRSCDSITSVSFPKGGGKKLKSFAIGGCQKFLEEELGGEKSRLLINSNMKMLESVDIDGWVNLKSIIELTYCIHLTTLMITKCPKMESFPDHELPNLTSLTILVITKCPSIDASFPRGLWPPKLSYLGIGGLKKHISEWGPQNFPTSLENLMLNGGIYDDVKNFDQLSHLFPSSLASLSITGFQKLESVSMGLQNLTFLQRLSVSKCPKMLHLPEKLFPSLLSLRIDGCPNLNERSIRRSSYWPLISLIPLSTFDE</sequence>
<name>A0AA36E0E7_LACSI</name>
<gene>
    <name evidence="12" type="ORF">LSALG_LOCUS17607</name>
</gene>
<evidence type="ECO:0000256" key="4">
    <source>
        <dbReference type="ARBA" id="ARBA00022741"/>
    </source>
</evidence>
<dbReference type="Proteomes" id="UP001177003">
    <property type="component" value="Chromosome 3"/>
</dbReference>
<dbReference type="InterPro" id="IPR041118">
    <property type="entry name" value="Rx_N"/>
</dbReference>
<evidence type="ECO:0000259" key="9">
    <source>
        <dbReference type="Pfam" id="PF18052"/>
    </source>
</evidence>
<dbReference type="InterPro" id="IPR058922">
    <property type="entry name" value="WHD_DRP"/>
</dbReference>
<dbReference type="Pfam" id="PF23559">
    <property type="entry name" value="WHD_DRP"/>
    <property type="match status" value="1"/>
</dbReference>
<feature type="domain" description="Disease resistance R13L4/SHOC-2-like LRR" evidence="11">
    <location>
        <begin position="554"/>
        <end position="867"/>
    </location>
</feature>
<dbReference type="Gene3D" id="3.40.50.300">
    <property type="entry name" value="P-loop containing nucleotide triphosphate hydrolases"/>
    <property type="match status" value="1"/>
</dbReference>